<dbReference type="Proteomes" id="UP000256964">
    <property type="component" value="Unassembled WGS sequence"/>
</dbReference>
<protein>
    <submittedName>
        <fullName evidence="2">Uncharacterized protein</fullName>
    </submittedName>
</protein>
<name>A0A371D3L6_9APHY</name>
<dbReference type="AlphaFoldDB" id="A0A371D3L6"/>
<keyword evidence="3" id="KW-1185">Reference proteome</keyword>
<proteinExistence type="predicted"/>
<organism evidence="2 3">
    <name type="scientific">Lentinus brumalis</name>
    <dbReference type="NCBI Taxonomy" id="2498619"/>
    <lineage>
        <taxon>Eukaryota</taxon>
        <taxon>Fungi</taxon>
        <taxon>Dikarya</taxon>
        <taxon>Basidiomycota</taxon>
        <taxon>Agaricomycotina</taxon>
        <taxon>Agaricomycetes</taxon>
        <taxon>Polyporales</taxon>
        <taxon>Polyporaceae</taxon>
        <taxon>Lentinus</taxon>
    </lineage>
</organism>
<reference evidence="2 3" key="1">
    <citation type="journal article" date="2018" name="Biotechnol. Biofuels">
        <title>Integrative visual omics of the white-rot fungus Polyporus brumalis exposes the biotechnological potential of its oxidative enzymes for delignifying raw plant biomass.</title>
        <authorList>
            <person name="Miyauchi S."/>
            <person name="Rancon A."/>
            <person name="Drula E."/>
            <person name="Hage H."/>
            <person name="Chaduli D."/>
            <person name="Favel A."/>
            <person name="Grisel S."/>
            <person name="Henrissat B."/>
            <person name="Herpoel-Gimbert I."/>
            <person name="Ruiz-Duenas F.J."/>
            <person name="Chevret D."/>
            <person name="Hainaut M."/>
            <person name="Lin J."/>
            <person name="Wang M."/>
            <person name="Pangilinan J."/>
            <person name="Lipzen A."/>
            <person name="Lesage-Meessen L."/>
            <person name="Navarro D."/>
            <person name="Riley R."/>
            <person name="Grigoriev I.V."/>
            <person name="Zhou S."/>
            <person name="Raouche S."/>
            <person name="Rosso M.N."/>
        </authorList>
    </citation>
    <scope>NUCLEOTIDE SEQUENCE [LARGE SCALE GENOMIC DNA]</scope>
    <source>
        <strain evidence="2 3">BRFM 1820</strain>
    </source>
</reference>
<evidence type="ECO:0000313" key="2">
    <source>
        <dbReference type="EMBL" id="RDX47092.1"/>
    </source>
</evidence>
<accession>A0A371D3L6</accession>
<dbReference type="EMBL" id="KZ857421">
    <property type="protein sequence ID" value="RDX47092.1"/>
    <property type="molecule type" value="Genomic_DNA"/>
</dbReference>
<feature type="region of interest" description="Disordered" evidence="1">
    <location>
        <begin position="1"/>
        <end position="30"/>
    </location>
</feature>
<evidence type="ECO:0000256" key="1">
    <source>
        <dbReference type="SAM" id="MobiDB-lite"/>
    </source>
</evidence>
<sequence>MHLDLSQRRRRRHPRHRRRKPAHAHRPRTDNPLCIIRQPTRCARCASGMYAGAGLLLQGGKLPDERLEHGVRGGRVAVRSGCGGRQCGVCRRPGVVGCAARIRRRGCQCSGSSFYCPLPLRTLTRAIASCAPVVSPPP</sequence>
<feature type="compositionally biased region" description="Basic residues" evidence="1">
    <location>
        <begin position="8"/>
        <end position="26"/>
    </location>
</feature>
<evidence type="ECO:0000313" key="3">
    <source>
        <dbReference type="Proteomes" id="UP000256964"/>
    </source>
</evidence>
<gene>
    <name evidence="2" type="ORF">OH76DRAFT_794168</name>
</gene>